<dbReference type="Proteomes" id="UP000325315">
    <property type="component" value="Unassembled WGS sequence"/>
</dbReference>
<gene>
    <name evidence="1" type="ORF">EPI10_028474</name>
</gene>
<reference evidence="2" key="1">
    <citation type="journal article" date="2019" name="Plant Biotechnol. J.">
        <title>Genome sequencing of the Australian wild diploid species Gossypium australe highlights disease resistance and delayed gland morphogenesis.</title>
        <authorList>
            <person name="Cai Y."/>
            <person name="Cai X."/>
            <person name="Wang Q."/>
            <person name="Wang P."/>
            <person name="Zhang Y."/>
            <person name="Cai C."/>
            <person name="Xu Y."/>
            <person name="Wang K."/>
            <person name="Zhou Z."/>
            <person name="Wang C."/>
            <person name="Geng S."/>
            <person name="Li B."/>
            <person name="Dong Q."/>
            <person name="Hou Y."/>
            <person name="Wang H."/>
            <person name="Ai P."/>
            <person name="Liu Z."/>
            <person name="Yi F."/>
            <person name="Sun M."/>
            <person name="An G."/>
            <person name="Cheng J."/>
            <person name="Zhang Y."/>
            <person name="Shi Q."/>
            <person name="Xie Y."/>
            <person name="Shi X."/>
            <person name="Chang Y."/>
            <person name="Huang F."/>
            <person name="Chen Y."/>
            <person name="Hong S."/>
            <person name="Mi L."/>
            <person name="Sun Q."/>
            <person name="Zhang L."/>
            <person name="Zhou B."/>
            <person name="Peng R."/>
            <person name="Zhang X."/>
            <person name="Liu F."/>
        </authorList>
    </citation>
    <scope>NUCLEOTIDE SEQUENCE [LARGE SCALE GENOMIC DNA]</scope>
    <source>
        <strain evidence="2">cv. PA1801</strain>
    </source>
</reference>
<comment type="caution">
    <text evidence="1">The sequence shown here is derived from an EMBL/GenBank/DDBJ whole genome shotgun (WGS) entry which is preliminary data.</text>
</comment>
<name>A0A5B6UUY0_9ROSI</name>
<keyword evidence="2" id="KW-1185">Reference proteome</keyword>
<organism evidence="1 2">
    <name type="scientific">Gossypium australe</name>
    <dbReference type="NCBI Taxonomy" id="47621"/>
    <lineage>
        <taxon>Eukaryota</taxon>
        <taxon>Viridiplantae</taxon>
        <taxon>Streptophyta</taxon>
        <taxon>Embryophyta</taxon>
        <taxon>Tracheophyta</taxon>
        <taxon>Spermatophyta</taxon>
        <taxon>Magnoliopsida</taxon>
        <taxon>eudicotyledons</taxon>
        <taxon>Gunneridae</taxon>
        <taxon>Pentapetalae</taxon>
        <taxon>rosids</taxon>
        <taxon>malvids</taxon>
        <taxon>Malvales</taxon>
        <taxon>Malvaceae</taxon>
        <taxon>Malvoideae</taxon>
        <taxon>Gossypium</taxon>
    </lineage>
</organism>
<dbReference type="AlphaFoldDB" id="A0A5B6UUY0"/>
<dbReference type="InterPro" id="IPR043502">
    <property type="entry name" value="DNA/RNA_pol_sf"/>
</dbReference>
<dbReference type="OrthoDB" id="1745313at2759"/>
<dbReference type="PANTHER" id="PTHR24559:SF444">
    <property type="entry name" value="REVERSE TRANSCRIPTASE DOMAIN-CONTAINING PROTEIN"/>
    <property type="match status" value="1"/>
</dbReference>
<dbReference type="InterPro" id="IPR053134">
    <property type="entry name" value="RNA-dir_DNA_polymerase"/>
</dbReference>
<dbReference type="EMBL" id="SMMG02000009">
    <property type="protein sequence ID" value="KAA3461941.1"/>
    <property type="molecule type" value="Genomic_DNA"/>
</dbReference>
<dbReference type="InterPro" id="IPR043128">
    <property type="entry name" value="Rev_trsase/Diguanyl_cyclase"/>
</dbReference>
<dbReference type="SUPFAM" id="SSF56672">
    <property type="entry name" value="DNA/RNA polymerases"/>
    <property type="match status" value="1"/>
</dbReference>
<accession>A0A5B6UUY0</accession>
<dbReference type="PANTHER" id="PTHR24559">
    <property type="entry name" value="TRANSPOSON TY3-I GAG-POL POLYPROTEIN"/>
    <property type="match status" value="1"/>
</dbReference>
<sequence length="183" mass="21472">MISIILGMDWLTKHDAIKLIKKGCEAYLAYILNSQLSGLPPIRDVQFVIELVSGTTPILIAPYKMAPTELKRLKAQLHELLDCGCTGIIREKERRNNEIVHRLPLRVKEQDILKTAFRTRYDHYEFLVMSFGLRNVLATFMDLMNRVFQPYLDRFVRNEIDHTEHLRIELQTLCEKISIYKIQ</sequence>
<evidence type="ECO:0000313" key="1">
    <source>
        <dbReference type="EMBL" id="KAA3461941.1"/>
    </source>
</evidence>
<protein>
    <submittedName>
        <fullName evidence="1">DNA/RNA polymerases superfamily protein</fullName>
    </submittedName>
</protein>
<dbReference type="Gene3D" id="3.10.10.10">
    <property type="entry name" value="HIV Type 1 Reverse Transcriptase, subunit A, domain 1"/>
    <property type="match status" value="1"/>
</dbReference>
<evidence type="ECO:0000313" key="2">
    <source>
        <dbReference type="Proteomes" id="UP000325315"/>
    </source>
</evidence>
<dbReference type="Gene3D" id="3.30.70.270">
    <property type="match status" value="1"/>
</dbReference>
<proteinExistence type="predicted"/>